<proteinExistence type="predicted"/>
<dbReference type="Proteomes" id="UP000608345">
    <property type="component" value="Unassembled WGS sequence"/>
</dbReference>
<organism evidence="2 3">
    <name type="scientific">Advenella faeciporci</name>
    <dbReference type="NCBI Taxonomy" id="797535"/>
    <lineage>
        <taxon>Bacteria</taxon>
        <taxon>Pseudomonadati</taxon>
        <taxon>Pseudomonadota</taxon>
        <taxon>Betaproteobacteria</taxon>
        <taxon>Burkholderiales</taxon>
        <taxon>Alcaligenaceae</taxon>
    </lineage>
</organism>
<dbReference type="RefSeq" id="WP_229793945.1">
    <property type="nucleotide sequence ID" value="NZ_BAABFY010000052.1"/>
</dbReference>
<protein>
    <submittedName>
        <fullName evidence="2">Uncharacterized protein</fullName>
    </submittedName>
</protein>
<reference evidence="2" key="1">
    <citation type="journal article" date="2014" name="Int. J. Syst. Evol. Microbiol.">
        <title>Complete genome sequence of Corynebacterium casei LMG S-19264T (=DSM 44701T), isolated from a smear-ripened cheese.</title>
        <authorList>
            <consortium name="US DOE Joint Genome Institute (JGI-PGF)"/>
            <person name="Walter F."/>
            <person name="Albersmeier A."/>
            <person name="Kalinowski J."/>
            <person name="Ruckert C."/>
        </authorList>
    </citation>
    <scope>NUCLEOTIDE SEQUENCE</scope>
    <source>
        <strain evidence="2">KCTC 23732</strain>
    </source>
</reference>
<dbReference type="AlphaFoldDB" id="A0A918MY30"/>
<dbReference type="EMBL" id="BMYS01000009">
    <property type="protein sequence ID" value="GGW86642.1"/>
    <property type="molecule type" value="Genomic_DNA"/>
</dbReference>
<evidence type="ECO:0000313" key="2">
    <source>
        <dbReference type="EMBL" id="GGW86642.1"/>
    </source>
</evidence>
<evidence type="ECO:0000313" key="3">
    <source>
        <dbReference type="Proteomes" id="UP000608345"/>
    </source>
</evidence>
<keyword evidence="3" id="KW-1185">Reference proteome</keyword>
<comment type="caution">
    <text evidence="2">The sequence shown here is derived from an EMBL/GenBank/DDBJ whole genome shotgun (WGS) entry which is preliminary data.</text>
</comment>
<accession>A0A918MY30</accession>
<sequence length="112" mass="12397">MKAWHLLVAAAVAYVPTTALAAKVEFVNKSSWEIHEIYFSPASQKDWGEDYLGDEVLEKGDSLTLSDVSEGDWDVLVVDEDGDKCEITDVTIDSSDRWVITDKDLLACQANS</sequence>
<keyword evidence="1" id="KW-0732">Signal</keyword>
<feature type="signal peptide" evidence="1">
    <location>
        <begin position="1"/>
        <end position="21"/>
    </location>
</feature>
<reference evidence="2" key="2">
    <citation type="submission" date="2020-09" db="EMBL/GenBank/DDBJ databases">
        <authorList>
            <person name="Sun Q."/>
            <person name="Kim S."/>
        </authorList>
    </citation>
    <scope>NUCLEOTIDE SEQUENCE</scope>
    <source>
        <strain evidence="2">KCTC 23732</strain>
    </source>
</reference>
<name>A0A918MY30_9BURK</name>
<gene>
    <name evidence="2" type="ORF">GCM10011450_15700</name>
</gene>
<feature type="chain" id="PRO_5036964576" evidence="1">
    <location>
        <begin position="22"/>
        <end position="112"/>
    </location>
</feature>
<evidence type="ECO:0000256" key="1">
    <source>
        <dbReference type="SAM" id="SignalP"/>
    </source>
</evidence>